<evidence type="ECO:0000259" key="1">
    <source>
        <dbReference type="PROSITE" id="PS51352"/>
    </source>
</evidence>
<sequence>MIRTGLVTLWLLALVAAVGSLFWYQDWVYQLPTPVPDTYVPVQTGTVIKVTPSVASQPDKPVFLHFFNPACPCSRFNQPQFNALVRQFGRQVNFAVVVMSTRPYSAEQIQQKLGLRVPVLTDSSLARACGVYATPQAVLLDSRHRLYYRGNYNRSRYCTDEQTNYAKQALTALLTRSGRVTDERALTAYGCSLPYCKIDND</sequence>
<dbReference type="PROSITE" id="PS51352">
    <property type="entry name" value="THIOREDOXIN_2"/>
    <property type="match status" value="1"/>
</dbReference>
<dbReference type="AlphaFoldDB" id="A0A2T0TNH7"/>
<dbReference type="SUPFAM" id="SSF52833">
    <property type="entry name" value="Thioredoxin-like"/>
    <property type="match status" value="1"/>
</dbReference>
<evidence type="ECO:0000313" key="3">
    <source>
        <dbReference type="Proteomes" id="UP000238375"/>
    </source>
</evidence>
<proteinExistence type="predicted"/>
<evidence type="ECO:0000313" key="2">
    <source>
        <dbReference type="EMBL" id="PRY47181.1"/>
    </source>
</evidence>
<dbReference type="GO" id="GO:0016209">
    <property type="term" value="F:antioxidant activity"/>
    <property type="evidence" value="ECO:0007669"/>
    <property type="project" value="InterPro"/>
</dbReference>
<dbReference type="Pfam" id="PF20029">
    <property type="entry name" value="DUF6436"/>
    <property type="match status" value="1"/>
</dbReference>
<dbReference type="InterPro" id="IPR045494">
    <property type="entry name" value="DUF6436"/>
</dbReference>
<reference evidence="2 3" key="1">
    <citation type="submission" date="2018-03" db="EMBL/GenBank/DDBJ databases">
        <title>Genomic Encyclopedia of Archaeal and Bacterial Type Strains, Phase II (KMG-II): from individual species to whole genera.</title>
        <authorList>
            <person name="Goeker M."/>
        </authorList>
    </citation>
    <scope>NUCLEOTIDE SEQUENCE [LARGE SCALE GENOMIC DNA]</scope>
    <source>
        <strain evidence="2 3">DSM 28354</strain>
    </source>
</reference>
<dbReference type="GO" id="GO:0016491">
    <property type="term" value="F:oxidoreductase activity"/>
    <property type="evidence" value="ECO:0007669"/>
    <property type="project" value="InterPro"/>
</dbReference>
<dbReference type="Gene3D" id="3.40.30.10">
    <property type="entry name" value="Glutaredoxin"/>
    <property type="match status" value="1"/>
</dbReference>
<dbReference type="InterPro" id="IPR013766">
    <property type="entry name" value="Thioredoxin_domain"/>
</dbReference>
<dbReference type="EMBL" id="PVTE01000001">
    <property type="protein sequence ID" value="PRY47181.1"/>
    <property type="molecule type" value="Genomic_DNA"/>
</dbReference>
<feature type="domain" description="Thioredoxin" evidence="1">
    <location>
        <begin position="29"/>
        <end position="175"/>
    </location>
</feature>
<protein>
    <submittedName>
        <fullName evidence="2">AhpC/TSA family protein</fullName>
    </submittedName>
</protein>
<dbReference type="RefSeq" id="WP_211300802.1">
    <property type="nucleotide sequence ID" value="NZ_PVTE01000001.1"/>
</dbReference>
<accession>A0A2T0TNH7</accession>
<comment type="caution">
    <text evidence="2">The sequence shown here is derived from an EMBL/GenBank/DDBJ whole genome shotgun (WGS) entry which is preliminary data.</text>
</comment>
<dbReference type="InterPro" id="IPR036249">
    <property type="entry name" value="Thioredoxin-like_sf"/>
</dbReference>
<keyword evidence="3" id="KW-1185">Reference proteome</keyword>
<organism evidence="2 3">
    <name type="scientific">Spirosoma oryzae</name>
    <dbReference type="NCBI Taxonomy" id="1469603"/>
    <lineage>
        <taxon>Bacteria</taxon>
        <taxon>Pseudomonadati</taxon>
        <taxon>Bacteroidota</taxon>
        <taxon>Cytophagia</taxon>
        <taxon>Cytophagales</taxon>
        <taxon>Cytophagaceae</taxon>
        <taxon>Spirosoma</taxon>
    </lineage>
</organism>
<dbReference type="Proteomes" id="UP000238375">
    <property type="component" value="Unassembled WGS sequence"/>
</dbReference>
<gene>
    <name evidence="2" type="ORF">CLV58_101247</name>
</gene>
<name>A0A2T0TNH7_9BACT</name>